<feature type="domain" description="Lipid-binding serum glycoprotein N-terminal" evidence="8">
    <location>
        <begin position="53"/>
        <end position="272"/>
    </location>
</feature>
<dbReference type="InterPro" id="IPR032942">
    <property type="entry name" value="BPI/LBP/Plunc"/>
</dbReference>
<reference evidence="11" key="2">
    <citation type="journal article" date="2017" name="Sci. Adv.">
        <title>A tail of two voltages: Proteomic comparison of the three electric organs of the electric eel.</title>
        <authorList>
            <person name="Traeger L.L."/>
            <person name="Sabat G."/>
            <person name="Barrett-Wilt G.A."/>
            <person name="Wells G.B."/>
            <person name="Sussman M.R."/>
        </authorList>
    </citation>
    <scope>NUCLEOTIDE SEQUENCE [LARGE SCALE GENOMIC DNA]</scope>
</reference>
<name>A0A4W4G030_ELEEL</name>
<accession>A0A4W4G030</accession>
<evidence type="ECO:0000256" key="7">
    <source>
        <dbReference type="RuleBase" id="RU369039"/>
    </source>
</evidence>
<dbReference type="Ensembl" id="ENSEEET00000030313.2">
    <property type="protein sequence ID" value="ENSEEEP00000029963.2"/>
    <property type="gene ID" value="ENSEEEG00000014355.2"/>
</dbReference>
<sequence>MHIQIHTTVKATTFDHFSWLCRSVVMDKMQLIALLLVTVTHTHANYSAMQAVLSQKGLQKVSHWLTDWLQSKLSTIKLPEVRGDVDIKIGKVHYFLHDMSIQRCDLPEPSVAFSEGTGISLQVDGLSIAIQGRWDTYFGIIHDSGWFNLVVYTINLNTVLQLGSDNGHLYISTAVCSADVGSVQVHFHGGASFIFQPFVTMFSWKIRDRIHEKICTAFEQRIEAIDGYLAAMPDAINMDPYVFMNISLTDSPIVMYSALGLNVTGEFYSINFPSEPPFSPNRFQMPWQNNYMLSVGTSEFCINSAAYAYHKSGVLYILINDDMIPKTYPFHLNTNQFGILIPQLPKFYPNLTMKVLLYASDPPLFSFTEKAINIHLFAAAKFFAIKADTEVPLFRLDMECSFSTKASIDKQLLKGVLQMKNLTMTLGATEIGDFPIAPIKNVVTFALTKKVLPKVNAQLKDGLPLPAVKDFTLKNSVMTIENGFLTIGTDFDLLH</sequence>
<evidence type="ECO:0000259" key="8">
    <source>
        <dbReference type="SMART" id="SM00328"/>
    </source>
</evidence>
<organism evidence="10 11">
    <name type="scientific">Electrophorus electricus</name>
    <name type="common">Electric eel</name>
    <name type="synonym">Gymnotus electricus</name>
    <dbReference type="NCBI Taxonomy" id="8005"/>
    <lineage>
        <taxon>Eukaryota</taxon>
        <taxon>Metazoa</taxon>
        <taxon>Chordata</taxon>
        <taxon>Craniata</taxon>
        <taxon>Vertebrata</taxon>
        <taxon>Euteleostomi</taxon>
        <taxon>Actinopterygii</taxon>
        <taxon>Neopterygii</taxon>
        <taxon>Teleostei</taxon>
        <taxon>Ostariophysi</taxon>
        <taxon>Gymnotiformes</taxon>
        <taxon>Gymnotoidei</taxon>
        <taxon>Gymnotidae</taxon>
        <taxon>Electrophorus</taxon>
    </lineage>
</organism>
<evidence type="ECO:0000256" key="2">
    <source>
        <dbReference type="ARBA" id="ARBA00007292"/>
    </source>
</evidence>
<dbReference type="GeneTree" id="ENSGT01150000286994"/>
<dbReference type="PANTHER" id="PTHR10504:SF132">
    <property type="entry name" value="BACTERICIDAL PERMEABILITY-INCREASING PROTEIN"/>
    <property type="match status" value="1"/>
</dbReference>
<dbReference type="OMA" id="GKMWIAD"/>
<reference evidence="10" key="3">
    <citation type="submission" date="2020-05" db="EMBL/GenBank/DDBJ databases">
        <title>Electrophorus electricus (electric eel) genome, fEleEle1, primary haplotype.</title>
        <authorList>
            <person name="Myers G."/>
            <person name="Meyer A."/>
            <person name="Fedrigo O."/>
            <person name="Formenti G."/>
            <person name="Rhie A."/>
            <person name="Tracey A."/>
            <person name="Sims Y."/>
            <person name="Jarvis E.D."/>
        </authorList>
    </citation>
    <scope>NUCLEOTIDE SEQUENCE [LARGE SCALE GENOMIC DNA]</scope>
</reference>
<keyword evidence="3 7" id="KW-0964">Secreted</keyword>
<reference evidence="10" key="4">
    <citation type="submission" date="2025-08" db="UniProtKB">
        <authorList>
            <consortium name="Ensembl"/>
        </authorList>
    </citation>
    <scope>IDENTIFICATION</scope>
</reference>
<keyword evidence="7" id="KW-0399">Innate immunity</keyword>
<dbReference type="InterPro" id="IPR030675">
    <property type="entry name" value="BPI/LBP"/>
</dbReference>
<evidence type="ECO:0000256" key="1">
    <source>
        <dbReference type="ARBA" id="ARBA00004613"/>
    </source>
</evidence>
<dbReference type="Proteomes" id="UP000314983">
    <property type="component" value="Chromosome 18"/>
</dbReference>
<reference evidence="11" key="1">
    <citation type="journal article" date="2014" name="Science">
        <title>Nonhuman genetics. Genomic basis for the convergent evolution of electric organs.</title>
        <authorList>
            <person name="Gallant J.R."/>
            <person name="Traeger L.L."/>
            <person name="Volkening J.D."/>
            <person name="Moffett H."/>
            <person name="Chen P.H."/>
            <person name="Novina C.D."/>
            <person name="Phillips G.N.Jr."/>
            <person name="Anand R."/>
            <person name="Wells G.B."/>
            <person name="Pinch M."/>
            <person name="Guth R."/>
            <person name="Unguez G.A."/>
            <person name="Albert J.S."/>
            <person name="Zakon H.H."/>
            <person name="Samanta M.P."/>
            <person name="Sussman M.R."/>
        </authorList>
    </citation>
    <scope>NUCLEOTIDE SEQUENCE [LARGE SCALE GENOMIC DNA]</scope>
</reference>
<dbReference type="InterPro" id="IPR017943">
    <property type="entry name" value="Bactericidal_perm-incr_a/b_dom"/>
</dbReference>
<evidence type="ECO:0000256" key="3">
    <source>
        <dbReference type="ARBA" id="ARBA00022525"/>
    </source>
</evidence>
<keyword evidence="7" id="KW-0391">Immunity</keyword>
<feature type="domain" description="Lipid-binding serum glycoprotein C-terminal" evidence="9">
    <location>
        <begin position="287"/>
        <end position="489"/>
    </location>
</feature>
<keyword evidence="11" id="KW-1185">Reference proteome</keyword>
<dbReference type="InterPro" id="IPR001124">
    <property type="entry name" value="Lipid-bd_serum_glycop_C"/>
</dbReference>
<protein>
    <recommendedName>
        <fullName evidence="7">Bactericidal permeability-increasing protein</fullName>
        <shortName evidence="7">BPI</shortName>
    </recommendedName>
</protein>
<dbReference type="SMART" id="SM00329">
    <property type="entry name" value="BPI2"/>
    <property type="match status" value="1"/>
</dbReference>
<dbReference type="SUPFAM" id="SSF55394">
    <property type="entry name" value="Bactericidal permeability-increasing protein, BPI"/>
    <property type="match status" value="2"/>
</dbReference>
<dbReference type="Pfam" id="PF02886">
    <property type="entry name" value="LBP_BPI_CETP_C"/>
    <property type="match status" value="1"/>
</dbReference>
<keyword evidence="5 7" id="KW-0325">Glycoprotein</keyword>
<comment type="domain">
    <text evidence="7">The N-terminal region may be exposed to the interior of the granule, whereas the C-terminal portion may be embedded in the membrane. During phagocytosis and degranulation, proteases may be released and activated and cleave BPI at the junction of the N- and C-terminal portions of the molecule, providing controlled release of the N-terminal antibacterial fragment when bacteria are ingested.</text>
</comment>
<dbReference type="Pfam" id="PF01273">
    <property type="entry name" value="LBP_BPI_CETP"/>
    <property type="match status" value="1"/>
</dbReference>
<dbReference type="Gene3D" id="3.15.10.10">
    <property type="entry name" value="Bactericidal permeability-increasing protein, domain 1"/>
    <property type="match status" value="1"/>
</dbReference>
<dbReference type="Gene3D" id="3.15.20.10">
    <property type="entry name" value="Bactericidal permeability-increasing protein, domain 2"/>
    <property type="match status" value="1"/>
</dbReference>
<keyword evidence="4 6" id="KW-1015">Disulfide bond</keyword>
<evidence type="ECO:0000256" key="4">
    <source>
        <dbReference type="ARBA" id="ARBA00023157"/>
    </source>
</evidence>
<dbReference type="PIRSF" id="PIRSF002417">
    <property type="entry name" value="Lipid_binding_protein"/>
    <property type="match status" value="1"/>
</dbReference>
<keyword evidence="7" id="KW-0044">Antibiotic</keyword>
<evidence type="ECO:0000256" key="6">
    <source>
        <dbReference type="PIRSR" id="PIRSR002417-50"/>
    </source>
</evidence>
<dbReference type="SMART" id="SM00328">
    <property type="entry name" value="BPI1"/>
    <property type="match status" value="1"/>
</dbReference>
<dbReference type="PANTHER" id="PTHR10504">
    <property type="entry name" value="BACTERICIDAL PERMEABILITY-INCREASING BPI PROTEIN-RELATED"/>
    <property type="match status" value="1"/>
</dbReference>
<comment type="similarity">
    <text evidence="2">Belongs to the BPI/LBP/Plunc superfamily. BPI/LBP family.</text>
</comment>
<dbReference type="FunFam" id="3.15.10.10:FF:000001">
    <property type="entry name" value="phospholipid transfer protein-like"/>
    <property type="match status" value="1"/>
</dbReference>
<dbReference type="GO" id="GO:0005615">
    <property type="term" value="C:extracellular space"/>
    <property type="evidence" value="ECO:0007669"/>
    <property type="project" value="UniProtKB-UniRule"/>
</dbReference>
<dbReference type="FunFam" id="3.15.20.10:FF:000001">
    <property type="entry name" value="Phospholipid transfer protein"/>
    <property type="match status" value="1"/>
</dbReference>
<dbReference type="GO" id="GO:0050829">
    <property type="term" value="P:defense response to Gram-negative bacterium"/>
    <property type="evidence" value="ECO:0007669"/>
    <property type="project" value="UniProtKB-UniRule"/>
</dbReference>
<evidence type="ECO:0000313" key="11">
    <source>
        <dbReference type="Proteomes" id="UP000314983"/>
    </source>
</evidence>
<comment type="domain">
    <text evidence="7">The N- and C-terminal barrels adopt an identical fold despite having only 13% of conserved residues.</text>
</comment>
<comment type="subcellular location">
    <subcellularLocation>
        <location evidence="1 7">Secreted</location>
    </subcellularLocation>
</comment>
<dbReference type="GeneID" id="113577262"/>
<comment type="function">
    <text evidence="7">The cytotoxic action of BPI is limited to many species of Gram-negative bacteria; this specificity may be explained by a strong affinity of the very basic N-terminal half for the negatively charged lipopolysaccharides that are unique to the Gram-negative bacterial outer envelope.</text>
</comment>
<keyword evidence="7" id="KW-0732">Signal</keyword>
<dbReference type="InterPro" id="IPR017942">
    <property type="entry name" value="Lipid-bd_serum_glycop_N"/>
</dbReference>
<proteinExistence type="inferred from homology"/>
<reference evidence="10" key="5">
    <citation type="submission" date="2025-09" db="UniProtKB">
        <authorList>
            <consortium name="Ensembl"/>
        </authorList>
    </citation>
    <scope>IDENTIFICATION</scope>
</reference>
<evidence type="ECO:0000259" key="9">
    <source>
        <dbReference type="SMART" id="SM00329"/>
    </source>
</evidence>
<dbReference type="GO" id="GO:0045087">
    <property type="term" value="P:innate immune response"/>
    <property type="evidence" value="ECO:0007669"/>
    <property type="project" value="UniProtKB-UniRule"/>
</dbReference>
<feature type="disulfide bond" evidence="6">
    <location>
        <begin position="176"/>
        <end position="215"/>
    </location>
</feature>
<dbReference type="GO" id="GO:0008289">
    <property type="term" value="F:lipid binding"/>
    <property type="evidence" value="ECO:0007669"/>
    <property type="project" value="InterPro"/>
</dbReference>
<dbReference type="AlphaFoldDB" id="A0A4W4G030"/>
<evidence type="ECO:0000313" key="10">
    <source>
        <dbReference type="Ensembl" id="ENSEEEP00000029963.2"/>
    </source>
</evidence>
<dbReference type="CTD" id="100003132"/>
<dbReference type="RefSeq" id="XP_035392323.1">
    <property type="nucleotide sequence ID" value="XM_035536430.1"/>
</dbReference>
<gene>
    <name evidence="10" type="primary">bpifcl</name>
</gene>
<comment type="subunit">
    <text evidence="7">Monomer. Homodimer; disulfide-linked.</text>
</comment>
<dbReference type="STRING" id="8005.ENSEEEP00000029963"/>
<evidence type="ECO:0000256" key="5">
    <source>
        <dbReference type="ARBA" id="ARBA00023180"/>
    </source>
</evidence>
<keyword evidence="7" id="KW-0929">Antimicrobial</keyword>